<keyword evidence="1" id="KW-1133">Transmembrane helix</keyword>
<sequence length="166" mass="18886">MPYEWQKELSDGARLHLWPHRSLTQRGFVGFFAITFGLITLPALAVLGSPVLWGLLPFFLVTLAGIWYAIRRNQRDTEIIEDLVLRGDAVTLTRHGPRGRRQDWRANPHWVRVMLHRSGGPVPNYVTMKGEGREVEIGAFLSEDERIALHGELAEALTRIRQSSAH</sequence>
<dbReference type="AlphaFoldDB" id="A0A8G1EAA8"/>
<evidence type="ECO:0000313" key="2">
    <source>
        <dbReference type="EMBL" id="QYZ68425.1"/>
    </source>
</evidence>
<accession>A0A8G1EAA8</accession>
<evidence type="ECO:0000256" key="1">
    <source>
        <dbReference type="SAM" id="Phobius"/>
    </source>
</evidence>
<evidence type="ECO:0000313" key="3">
    <source>
        <dbReference type="Proteomes" id="UP000826300"/>
    </source>
</evidence>
<keyword evidence="1" id="KW-0472">Membrane</keyword>
<dbReference type="Proteomes" id="UP000826300">
    <property type="component" value="Chromosome"/>
</dbReference>
<reference evidence="2" key="1">
    <citation type="submission" date="2021-02" db="EMBL/GenBank/DDBJ databases">
        <title>Rhodobacter shimadae sp. nov., an aerobic anoxygenic phototrophic bacterium isolated from a hot spring.</title>
        <authorList>
            <person name="Muramatsu S."/>
            <person name="Haruta S."/>
            <person name="Hirose S."/>
            <person name="Hanada S."/>
        </authorList>
    </citation>
    <scope>NUCLEOTIDE SEQUENCE</scope>
    <source>
        <strain evidence="2">N10</strain>
    </source>
</reference>
<dbReference type="KEGG" id="nsm:JO391_11570"/>
<protein>
    <submittedName>
        <fullName evidence="2">DUF2244 domain-containing protein</fullName>
    </submittedName>
</protein>
<name>A0A8G1EAA8_9RHOB</name>
<feature type="transmembrane region" description="Helical" evidence="1">
    <location>
        <begin position="27"/>
        <end position="45"/>
    </location>
</feature>
<dbReference type="EMBL" id="CP069370">
    <property type="protein sequence ID" value="QYZ68425.1"/>
    <property type="molecule type" value="Genomic_DNA"/>
</dbReference>
<proteinExistence type="predicted"/>
<feature type="transmembrane region" description="Helical" evidence="1">
    <location>
        <begin position="51"/>
        <end position="70"/>
    </location>
</feature>
<dbReference type="InterPro" id="IPR019253">
    <property type="entry name" value="DUF2244_TM"/>
</dbReference>
<dbReference type="RefSeq" id="WP_220660648.1">
    <property type="nucleotide sequence ID" value="NZ_CP069370.1"/>
</dbReference>
<dbReference type="Pfam" id="PF10003">
    <property type="entry name" value="DUF2244"/>
    <property type="match status" value="1"/>
</dbReference>
<organism evidence="2 3">
    <name type="scientific">Neotabrizicola shimadae</name>
    <dbReference type="NCBI Taxonomy" id="2807096"/>
    <lineage>
        <taxon>Bacteria</taxon>
        <taxon>Pseudomonadati</taxon>
        <taxon>Pseudomonadota</taxon>
        <taxon>Alphaproteobacteria</taxon>
        <taxon>Rhodobacterales</taxon>
        <taxon>Paracoccaceae</taxon>
        <taxon>Neotabrizicola</taxon>
    </lineage>
</organism>
<keyword evidence="1" id="KW-0812">Transmembrane</keyword>
<gene>
    <name evidence="2" type="ORF">JO391_11570</name>
</gene>
<keyword evidence="3" id="KW-1185">Reference proteome</keyword>